<sequence>MRAADRPGPQRGTDDARPLGEQLAQVELGLHPALHANDYQLAVGGQRVDIAVQVGRSHDVEDDVSAATIGLLLQPRDEILVAVVDGDLGAQVATELQFLR</sequence>
<protein>
    <submittedName>
        <fullName evidence="1">Uncharacterized protein</fullName>
    </submittedName>
</protein>
<evidence type="ECO:0000313" key="2">
    <source>
        <dbReference type="Proteomes" id="UP000050164"/>
    </source>
</evidence>
<dbReference type="EMBL" id="CNFT01001393">
    <property type="protein sequence ID" value="CKT24574.1"/>
    <property type="molecule type" value="Genomic_DNA"/>
</dbReference>
<dbReference type="Proteomes" id="UP000050164">
    <property type="component" value="Unassembled WGS sequence"/>
</dbReference>
<name>A0A655AKV8_MYCTX</name>
<gene>
    <name evidence="1" type="ORF">ERS027659_04142</name>
</gene>
<accession>A0A655AKV8</accession>
<organism evidence="1 2">
    <name type="scientific">Mycobacterium tuberculosis</name>
    <dbReference type="NCBI Taxonomy" id="1773"/>
    <lineage>
        <taxon>Bacteria</taxon>
        <taxon>Bacillati</taxon>
        <taxon>Actinomycetota</taxon>
        <taxon>Actinomycetes</taxon>
        <taxon>Mycobacteriales</taxon>
        <taxon>Mycobacteriaceae</taxon>
        <taxon>Mycobacterium</taxon>
        <taxon>Mycobacterium tuberculosis complex</taxon>
    </lineage>
</organism>
<reference evidence="1 2" key="1">
    <citation type="submission" date="2015-03" db="EMBL/GenBank/DDBJ databases">
        <authorList>
            <consortium name="Pathogen Informatics"/>
        </authorList>
    </citation>
    <scope>NUCLEOTIDE SEQUENCE [LARGE SCALE GENOMIC DNA]</scope>
    <source>
        <strain evidence="1 2">Bir 185</strain>
    </source>
</reference>
<evidence type="ECO:0000313" key="1">
    <source>
        <dbReference type="EMBL" id="CKT24574.1"/>
    </source>
</evidence>
<proteinExistence type="predicted"/>
<dbReference type="AlphaFoldDB" id="A0A655AKV8"/>